<proteinExistence type="predicted"/>
<gene>
    <name evidence="1" type="ORF">HPB50_010496</name>
</gene>
<dbReference type="EMBL" id="CM023484">
    <property type="protein sequence ID" value="KAH6932888.1"/>
    <property type="molecule type" value="Genomic_DNA"/>
</dbReference>
<organism evidence="1 2">
    <name type="scientific">Hyalomma asiaticum</name>
    <name type="common">Tick</name>
    <dbReference type="NCBI Taxonomy" id="266040"/>
    <lineage>
        <taxon>Eukaryota</taxon>
        <taxon>Metazoa</taxon>
        <taxon>Ecdysozoa</taxon>
        <taxon>Arthropoda</taxon>
        <taxon>Chelicerata</taxon>
        <taxon>Arachnida</taxon>
        <taxon>Acari</taxon>
        <taxon>Parasitiformes</taxon>
        <taxon>Ixodida</taxon>
        <taxon>Ixodoidea</taxon>
        <taxon>Ixodidae</taxon>
        <taxon>Hyalomminae</taxon>
        <taxon>Hyalomma</taxon>
    </lineage>
</organism>
<keyword evidence="2" id="KW-1185">Reference proteome</keyword>
<sequence length="600" mass="66016">MYGNRGREDRLANVVSVADTSRLTQGSSETSVSSSGSKNTERQLGASSLPPLRLPRPSPNHVLRPFYRAPPLEVYGHPSEERAVIPTDYPIRQAPPEDMRQLMVAIRPQTSPRRRATALVTQRQHRTEFSRIRDSFSQLWFLCVITLAALAVPTGLVLAPLIGLRWDEAHREVAGRAPPLFVTPYPWTGVPTECLREVHVSDVIRKLHVKKPAPLQTRARHRGDLICVFNNSRFRKQLVWDYVPASMPLPFCQSLLYWSVAVSEGTVRDRTPDFDVNYGVWKLKDLESSLSTKAGLPGIMIALGGYVEDSAHFSRLGRDTALMSRFVATAAKFLVKHNIAGVLVDWKGIGGHCGSNGDAKTMANLLQELGDLLRMNSVKYRVGAMLAAVGSIAKVVTKAIATFADIIVYETHEASEYNVYEGCDNAAVVTQLFMNDMTRAVAATKTPPRQCISLSAGVWSTLAYDLAGNSVVIAGSGFYKVSRRTGMAAAFEMCTALAYSGVVKNDSLAGCVLYNLRAVNFSSEEVVVGKKTIPIATAVDRLFVYEDRSAIIRQADATATLNRGRCVALYDLDFDNFKGVCEYQSLPNHFRLTHIDSALS</sequence>
<reference evidence="1" key="1">
    <citation type="submission" date="2020-05" db="EMBL/GenBank/DDBJ databases">
        <title>Large-scale comparative analyses of tick genomes elucidate their genetic diversity and vector capacities.</title>
        <authorList>
            <person name="Jia N."/>
            <person name="Wang J."/>
            <person name="Shi W."/>
            <person name="Du L."/>
            <person name="Sun Y."/>
            <person name="Zhan W."/>
            <person name="Jiang J."/>
            <person name="Wang Q."/>
            <person name="Zhang B."/>
            <person name="Ji P."/>
            <person name="Sakyi L.B."/>
            <person name="Cui X."/>
            <person name="Yuan T."/>
            <person name="Jiang B."/>
            <person name="Yang W."/>
            <person name="Lam T.T.-Y."/>
            <person name="Chang Q."/>
            <person name="Ding S."/>
            <person name="Wang X."/>
            <person name="Zhu J."/>
            <person name="Ruan X."/>
            <person name="Zhao L."/>
            <person name="Wei J."/>
            <person name="Que T."/>
            <person name="Du C."/>
            <person name="Cheng J."/>
            <person name="Dai P."/>
            <person name="Han X."/>
            <person name="Huang E."/>
            <person name="Gao Y."/>
            <person name="Liu J."/>
            <person name="Shao H."/>
            <person name="Ye R."/>
            <person name="Li L."/>
            <person name="Wei W."/>
            <person name="Wang X."/>
            <person name="Wang C."/>
            <person name="Yang T."/>
            <person name="Huo Q."/>
            <person name="Li W."/>
            <person name="Guo W."/>
            <person name="Chen H."/>
            <person name="Zhou L."/>
            <person name="Ni X."/>
            <person name="Tian J."/>
            <person name="Zhou Y."/>
            <person name="Sheng Y."/>
            <person name="Liu T."/>
            <person name="Pan Y."/>
            <person name="Xia L."/>
            <person name="Li J."/>
            <person name="Zhao F."/>
            <person name="Cao W."/>
        </authorList>
    </citation>
    <scope>NUCLEOTIDE SEQUENCE</scope>
    <source>
        <strain evidence="1">Hyas-2018</strain>
    </source>
</reference>
<evidence type="ECO:0000313" key="2">
    <source>
        <dbReference type="Proteomes" id="UP000821845"/>
    </source>
</evidence>
<dbReference type="Proteomes" id="UP000821845">
    <property type="component" value="Chromosome 4"/>
</dbReference>
<protein>
    <submittedName>
        <fullName evidence="1">Uncharacterized protein</fullName>
    </submittedName>
</protein>
<evidence type="ECO:0000313" key="1">
    <source>
        <dbReference type="EMBL" id="KAH6932888.1"/>
    </source>
</evidence>
<accession>A0ACB7SDT5</accession>
<name>A0ACB7SDT5_HYAAI</name>
<comment type="caution">
    <text evidence="1">The sequence shown here is derived from an EMBL/GenBank/DDBJ whole genome shotgun (WGS) entry which is preliminary data.</text>
</comment>